<feature type="repeat" description="PPR" evidence="2">
    <location>
        <begin position="262"/>
        <end position="296"/>
    </location>
</feature>
<dbReference type="FunFam" id="1.25.40.10:FF:000090">
    <property type="entry name" value="Pentatricopeptide repeat-containing protein, chloroplastic"/>
    <property type="match status" value="1"/>
</dbReference>
<dbReference type="InterPro" id="IPR011990">
    <property type="entry name" value="TPR-like_helical_dom_sf"/>
</dbReference>
<reference evidence="4 5" key="1">
    <citation type="journal article" date="2018" name="Science">
        <title>The opium poppy genome and morphinan production.</title>
        <authorList>
            <person name="Guo L."/>
            <person name="Winzer T."/>
            <person name="Yang X."/>
            <person name="Li Y."/>
            <person name="Ning Z."/>
            <person name="He Z."/>
            <person name="Teodor R."/>
            <person name="Lu Y."/>
            <person name="Bowser T.A."/>
            <person name="Graham I.A."/>
            <person name="Ye K."/>
        </authorList>
    </citation>
    <scope>NUCLEOTIDE SEQUENCE [LARGE SCALE GENOMIC DNA]</scope>
    <source>
        <strain evidence="5">cv. HN1</strain>
        <tissue evidence="4">Leaves</tissue>
    </source>
</reference>
<proteinExistence type="predicted"/>
<dbReference type="FunFam" id="1.25.40.10:FF:000351">
    <property type="entry name" value="Pentatricopeptide repeat-containing protein"/>
    <property type="match status" value="1"/>
</dbReference>
<sequence length="894" mass="100072">MGPDYLALGPLTPVHFFILFLEFSLSYCNDIHSPPEDDMHFYVSSLSSSSIIFSRKFSTSVTSKIKTLVQHGQYFEALHLYANNHEKQTTDKFTFPSLLKACASLSQLNIGRNIHGSITVLGLQYDPYISTSLINMYIKCGSIGYASLVFDKITESEDNVHDVTLWNSIIDGYFRYGCTSNGFVQFRRMQSLGVKPDAYSISIVLRMDNSDLLRGKEIHGYLLRNIYHHDHFLDTALIDMYVKCGRIMEARKIFDNLVNKSNSVTWNTIMSGFHRNGLWDKSLEYFVLMKNSGCCKLESSTFSIVLTACSDGEDVVFGSGVHCDLIKLGFEKDPYVSTSLLTLYSKNGLVKDAQTVFDQNLTVKGIELWNAMISAYVCNGYVYKALAIYLRMRLSGLKCDTFTLTNVLSGCSLVLRHDIGRIVHGDLIKRPLQNDTAVQSSLLTMYAKCGTIEDANLVFRAIEEKDVITWGSMASGFSQNKKFLEALSLFKEIKAKGMTPDSTIVASVVIACAGLLNIDLGCAIHGYITKNGTGCDVFVVSSLVDMYGKFGLPEMAGSIFTDMPEKNLVAWNSMISCYNRNNLPELSINLFPQIMQHGLMPDSVSITNLLVSVSSLAALQKGKTVHAYLMRLEIQSDVQVENAFLDMYIKCGSLKCAQFIFENMRDRSLVTWNSMISGYGSHGDCLKALKLFDEMKGSGVVPDDITFLVLISSCSHSGLIDEGQRLFQSMKRDYGIEPKMEHYVNMVSLLGRGGRLDEAYQFIQTMPIEPEYGVWLSLLCACRTHCNIELGELAANELLKLDPDRGSNYAQLLNLYGDGELWDKAANLRMRMKEKGLRKNPGCSWIEIKEKVDVFHSGDSSSRWTSEIYEILSDLSRSMEEDNSSEENGLQLCV</sequence>
<dbReference type="Gene3D" id="1.25.40.10">
    <property type="entry name" value="Tetratricopeptide repeat domain"/>
    <property type="match status" value="6"/>
</dbReference>
<keyword evidence="5" id="KW-1185">Reference proteome</keyword>
<dbReference type="GO" id="GO:0003723">
    <property type="term" value="F:RNA binding"/>
    <property type="evidence" value="ECO:0007669"/>
    <property type="project" value="InterPro"/>
</dbReference>
<dbReference type="AlphaFoldDB" id="A0A4Y7JT27"/>
<accession>A0A4Y7JT27</accession>
<evidence type="ECO:0000256" key="1">
    <source>
        <dbReference type="ARBA" id="ARBA00022737"/>
    </source>
</evidence>
<feature type="chain" id="PRO_5021397492" description="Pentacotripeptide-repeat region of PRORP domain-containing protein" evidence="3">
    <location>
        <begin position="29"/>
        <end position="894"/>
    </location>
</feature>
<dbReference type="FunFam" id="1.25.40.10:FF:000381">
    <property type="entry name" value="Pentatricopeptide repeat-containing protein"/>
    <property type="match status" value="1"/>
</dbReference>
<dbReference type="Pfam" id="PF20431">
    <property type="entry name" value="E_motif"/>
    <property type="match status" value="1"/>
</dbReference>
<dbReference type="EMBL" id="CM010719">
    <property type="protein sequence ID" value="RZC62948.1"/>
    <property type="molecule type" value="Genomic_DNA"/>
</dbReference>
<dbReference type="Pfam" id="PF13041">
    <property type="entry name" value="PPR_2"/>
    <property type="match status" value="2"/>
</dbReference>
<feature type="repeat" description="PPR" evidence="2">
    <location>
        <begin position="162"/>
        <end position="196"/>
    </location>
</feature>
<evidence type="ECO:0008006" key="6">
    <source>
        <dbReference type="Google" id="ProtNLM"/>
    </source>
</evidence>
<dbReference type="Proteomes" id="UP000316621">
    <property type="component" value="Chromosome 5"/>
</dbReference>
<gene>
    <name evidence="4" type="ORF">C5167_024717</name>
</gene>
<feature type="repeat" description="PPR" evidence="2">
    <location>
        <begin position="668"/>
        <end position="702"/>
    </location>
</feature>
<feature type="repeat" description="PPR" evidence="2">
    <location>
        <begin position="567"/>
        <end position="601"/>
    </location>
</feature>
<dbReference type="GO" id="GO:0009451">
    <property type="term" value="P:RNA modification"/>
    <property type="evidence" value="ECO:0007669"/>
    <property type="project" value="InterPro"/>
</dbReference>
<dbReference type="Gramene" id="RZC62948">
    <property type="protein sequence ID" value="RZC62948"/>
    <property type="gene ID" value="C5167_024717"/>
</dbReference>
<dbReference type="NCBIfam" id="TIGR00756">
    <property type="entry name" value="PPR"/>
    <property type="match status" value="5"/>
</dbReference>
<dbReference type="OMA" id="LISCSMT"/>
<dbReference type="SUPFAM" id="SSF48452">
    <property type="entry name" value="TPR-like"/>
    <property type="match status" value="1"/>
</dbReference>
<feature type="repeat" description="PPR" evidence="2">
    <location>
        <begin position="365"/>
        <end position="399"/>
    </location>
</feature>
<evidence type="ECO:0000313" key="4">
    <source>
        <dbReference type="EMBL" id="RZC62948.1"/>
    </source>
</evidence>
<dbReference type="InterPro" id="IPR046848">
    <property type="entry name" value="E_motif"/>
</dbReference>
<evidence type="ECO:0000256" key="2">
    <source>
        <dbReference type="PROSITE-ProRule" id="PRU00708"/>
    </source>
</evidence>
<name>A0A4Y7JT27_PAPSO</name>
<dbReference type="FunFam" id="1.25.40.10:FF:000285">
    <property type="entry name" value="Pentatricopeptide repeat-containing protein, chloroplastic"/>
    <property type="match status" value="1"/>
</dbReference>
<organism evidence="4 5">
    <name type="scientific">Papaver somniferum</name>
    <name type="common">Opium poppy</name>
    <dbReference type="NCBI Taxonomy" id="3469"/>
    <lineage>
        <taxon>Eukaryota</taxon>
        <taxon>Viridiplantae</taxon>
        <taxon>Streptophyta</taxon>
        <taxon>Embryophyta</taxon>
        <taxon>Tracheophyta</taxon>
        <taxon>Spermatophyta</taxon>
        <taxon>Magnoliopsida</taxon>
        <taxon>Ranunculales</taxon>
        <taxon>Papaveraceae</taxon>
        <taxon>Papaveroideae</taxon>
        <taxon>Papaver</taxon>
    </lineage>
</organism>
<dbReference type="PROSITE" id="PS51375">
    <property type="entry name" value="PPR"/>
    <property type="match status" value="7"/>
</dbReference>
<dbReference type="FunFam" id="1.25.40.10:FF:000682">
    <property type="entry name" value="Pentatricopeptide repeat-containing protein At3g16610"/>
    <property type="match status" value="1"/>
</dbReference>
<dbReference type="InterPro" id="IPR046960">
    <property type="entry name" value="PPR_At4g14850-like_plant"/>
</dbReference>
<dbReference type="PANTHER" id="PTHR47926:SF452">
    <property type="entry name" value="PENTATRICOPEPTIDE REPEAT-CONTAINING PROTEIN"/>
    <property type="match status" value="1"/>
</dbReference>
<feature type="repeat" description="PPR" evidence="2">
    <location>
        <begin position="466"/>
        <end position="500"/>
    </location>
</feature>
<evidence type="ECO:0000256" key="3">
    <source>
        <dbReference type="SAM" id="SignalP"/>
    </source>
</evidence>
<keyword evidence="3" id="KW-0732">Signal</keyword>
<feature type="repeat" description="PPR" evidence="2">
    <location>
        <begin position="703"/>
        <end position="738"/>
    </location>
</feature>
<evidence type="ECO:0000313" key="5">
    <source>
        <dbReference type="Proteomes" id="UP000316621"/>
    </source>
</evidence>
<dbReference type="InterPro" id="IPR002885">
    <property type="entry name" value="PPR_rpt"/>
</dbReference>
<dbReference type="PANTHER" id="PTHR47926">
    <property type="entry name" value="PENTATRICOPEPTIDE REPEAT-CONTAINING PROTEIN"/>
    <property type="match status" value="1"/>
</dbReference>
<dbReference type="Pfam" id="PF01535">
    <property type="entry name" value="PPR"/>
    <property type="match status" value="8"/>
</dbReference>
<keyword evidence="1" id="KW-0677">Repeat</keyword>
<protein>
    <recommendedName>
        <fullName evidence="6">Pentacotripeptide-repeat region of PRORP domain-containing protein</fullName>
    </recommendedName>
</protein>
<feature type="signal peptide" evidence="3">
    <location>
        <begin position="1"/>
        <end position="28"/>
    </location>
</feature>